<dbReference type="Gene3D" id="1.10.10.10">
    <property type="entry name" value="Winged helix-like DNA-binding domain superfamily/Winged helix DNA-binding domain"/>
    <property type="match status" value="1"/>
</dbReference>
<evidence type="ECO:0000313" key="7">
    <source>
        <dbReference type="Proteomes" id="UP000580043"/>
    </source>
</evidence>
<evidence type="ECO:0000256" key="3">
    <source>
        <dbReference type="ARBA" id="ARBA00023163"/>
    </source>
</evidence>
<keyword evidence="1" id="KW-0805">Transcription regulation</keyword>
<evidence type="ECO:0000259" key="4">
    <source>
        <dbReference type="PROSITE" id="PS51077"/>
    </source>
</evidence>
<dbReference type="RefSeq" id="WP_169146227.1">
    <property type="nucleotide sequence ID" value="NZ_JABBGA010000009.1"/>
</dbReference>
<gene>
    <name evidence="6" type="ORF">HHL15_13120</name>
</gene>
<dbReference type="SUPFAM" id="SSF55781">
    <property type="entry name" value="GAF domain-like"/>
    <property type="match status" value="1"/>
</dbReference>
<feature type="domain" description="IclR-ED" evidence="5">
    <location>
        <begin position="74"/>
        <end position="256"/>
    </location>
</feature>
<evidence type="ECO:0000256" key="2">
    <source>
        <dbReference type="ARBA" id="ARBA00023125"/>
    </source>
</evidence>
<dbReference type="InterPro" id="IPR005471">
    <property type="entry name" value="Tscrpt_reg_IclR_N"/>
</dbReference>
<name>A0A848G635_9RHOO</name>
<dbReference type="Pfam" id="PF01614">
    <property type="entry name" value="IclR_C"/>
    <property type="match status" value="1"/>
</dbReference>
<proteinExistence type="predicted"/>
<reference evidence="6 7" key="1">
    <citation type="submission" date="2020-04" db="EMBL/GenBank/DDBJ databases">
        <title>Zoogloea sp. G-4-1-14 isolated from soil.</title>
        <authorList>
            <person name="Dahal R.H."/>
        </authorList>
    </citation>
    <scope>NUCLEOTIDE SEQUENCE [LARGE SCALE GENOMIC DNA]</scope>
    <source>
        <strain evidence="6 7">G-4-1-14</strain>
    </source>
</reference>
<dbReference type="Gene3D" id="3.30.450.40">
    <property type="match status" value="1"/>
</dbReference>
<keyword evidence="3" id="KW-0804">Transcription</keyword>
<dbReference type="PROSITE" id="PS51078">
    <property type="entry name" value="ICLR_ED"/>
    <property type="match status" value="1"/>
</dbReference>
<evidence type="ECO:0000256" key="1">
    <source>
        <dbReference type="ARBA" id="ARBA00023015"/>
    </source>
</evidence>
<dbReference type="SMART" id="SM00346">
    <property type="entry name" value="HTH_ICLR"/>
    <property type="match status" value="1"/>
</dbReference>
<dbReference type="SUPFAM" id="SSF46785">
    <property type="entry name" value="Winged helix' DNA-binding domain"/>
    <property type="match status" value="1"/>
</dbReference>
<dbReference type="InterPro" id="IPR014757">
    <property type="entry name" value="Tscrpt_reg_IclR_C"/>
</dbReference>
<dbReference type="PANTHER" id="PTHR30136:SF34">
    <property type="entry name" value="TRANSCRIPTIONAL REGULATOR"/>
    <property type="match status" value="1"/>
</dbReference>
<dbReference type="Pfam" id="PF09339">
    <property type="entry name" value="HTH_IclR"/>
    <property type="match status" value="1"/>
</dbReference>
<dbReference type="GO" id="GO:0045892">
    <property type="term" value="P:negative regulation of DNA-templated transcription"/>
    <property type="evidence" value="ECO:0007669"/>
    <property type="project" value="TreeGrafter"/>
</dbReference>
<dbReference type="EMBL" id="JABBGA010000009">
    <property type="protein sequence ID" value="NML26690.1"/>
    <property type="molecule type" value="Genomic_DNA"/>
</dbReference>
<accession>A0A848G635</accession>
<dbReference type="GO" id="GO:0003700">
    <property type="term" value="F:DNA-binding transcription factor activity"/>
    <property type="evidence" value="ECO:0007669"/>
    <property type="project" value="TreeGrafter"/>
</dbReference>
<sequence>MTEEQQLDRRDWIAGLEKGLKVIEAFNDAHPRLTPSTAARRTGITRTAARRYLLTLEHLGYVQTDGTHFWLTPRILRLGWSYFDSAKVPRAVQPFLQRISMELGGSAFFAVLDEDEVVFVARNGNGRVQSLGFVLGARIAANLASAGIVLLACRPPEEVGRWLEGRKFVPYTPHSMTNVDDVRAVIQAARGNGYCILEQQLEQGRRGIAVPVRTRAGEVVGAISVSLSIGNETTQQALSRTLPVLREAEHALLALL</sequence>
<evidence type="ECO:0000313" key="6">
    <source>
        <dbReference type="EMBL" id="NML26690.1"/>
    </source>
</evidence>
<dbReference type="InterPro" id="IPR036390">
    <property type="entry name" value="WH_DNA-bd_sf"/>
</dbReference>
<keyword evidence="2" id="KW-0238">DNA-binding</keyword>
<protein>
    <submittedName>
        <fullName evidence="6">Helix-turn-helix domain-containing protein</fullName>
    </submittedName>
</protein>
<organism evidence="6 7">
    <name type="scientific">Zoogloea dura</name>
    <dbReference type="NCBI Taxonomy" id="2728840"/>
    <lineage>
        <taxon>Bacteria</taxon>
        <taxon>Pseudomonadati</taxon>
        <taxon>Pseudomonadota</taxon>
        <taxon>Betaproteobacteria</taxon>
        <taxon>Rhodocyclales</taxon>
        <taxon>Zoogloeaceae</taxon>
        <taxon>Zoogloea</taxon>
    </lineage>
</organism>
<keyword evidence="7" id="KW-1185">Reference proteome</keyword>
<dbReference type="Proteomes" id="UP000580043">
    <property type="component" value="Unassembled WGS sequence"/>
</dbReference>
<dbReference type="InterPro" id="IPR036388">
    <property type="entry name" value="WH-like_DNA-bd_sf"/>
</dbReference>
<dbReference type="PANTHER" id="PTHR30136">
    <property type="entry name" value="HELIX-TURN-HELIX TRANSCRIPTIONAL REGULATOR, ICLR FAMILY"/>
    <property type="match status" value="1"/>
</dbReference>
<dbReference type="InterPro" id="IPR029016">
    <property type="entry name" value="GAF-like_dom_sf"/>
</dbReference>
<dbReference type="GO" id="GO:0003677">
    <property type="term" value="F:DNA binding"/>
    <property type="evidence" value="ECO:0007669"/>
    <property type="project" value="UniProtKB-KW"/>
</dbReference>
<comment type="caution">
    <text evidence="6">The sequence shown here is derived from an EMBL/GenBank/DDBJ whole genome shotgun (WGS) entry which is preliminary data.</text>
</comment>
<dbReference type="PROSITE" id="PS51077">
    <property type="entry name" value="HTH_ICLR"/>
    <property type="match status" value="1"/>
</dbReference>
<feature type="domain" description="HTH iclR-type" evidence="4">
    <location>
        <begin position="13"/>
        <end position="73"/>
    </location>
</feature>
<evidence type="ECO:0000259" key="5">
    <source>
        <dbReference type="PROSITE" id="PS51078"/>
    </source>
</evidence>
<dbReference type="AlphaFoldDB" id="A0A848G635"/>
<dbReference type="InterPro" id="IPR050707">
    <property type="entry name" value="HTH_MetabolicPath_Reg"/>
</dbReference>